<feature type="domain" description="F-box" evidence="1">
    <location>
        <begin position="11"/>
        <end position="55"/>
    </location>
</feature>
<dbReference type="InterPro" id="IPR032675">
    <property type="entry name" value="LRR_dom_sf"/>
</dbReference>
<dbReference type="InterPro" id="IPR001611">
    <property type="entry name" value="Leu-rich_rpt"/>
</dbReference>
<dbReference type="PROSITE" id="PS50181">
    <property type="entry name" value="FBOX"/>
    <property type="match status" value="1"/>
</dbReference>
<keyword evidence="3" id="KW-1185">Reference proteome</keyword>
<dbReference type="PROSITE" id="PS51450">
    <property type="entry name" value="LRR"/>
    <property type="match status" value="1"/>
</dbReference>
<dbReference type="EnsemblMetazoa" id="AAEL023718-RA">
    <property type="protein sequence ID" value="AAEL023718-PA"/>
    <property type="gene ID" value="AAEL023718"/>
</dbReference>
<proteinExistence type="predicted"/>
<dbReference type="SUPFAM" id="SSF81383">
    <property type="entry name" value="F-box domain"/>
    <property type="match status" value="1"/>
</dbReference>
<dbReference type="SUPFAM" id="SSF52047">
    <property type="entry name" value="RNI-like"/>
    <property type="match status" value="1"/>
</dbReference>
<dbReference type="InterPro" id="IPR036047">
    <property type="entry name" value="F-box-like_dom_sf"/>
</dbReference>
<organism evidence="2 3">
    <name type="scientific">Aedes aegypti</name>
    <name type="common">Yellowfever mosquito</name>
    <name type="synonym">Culex aegypti</name>
    <dbReference type="NCBI Taxonomy" id="7159"/>
    <lineage>
        <taxon>Eukaryota</taxon>
        <taxon>Metazoa</taxon>
        <taxon>Ecdysozoa</taxon>
        <taxon>Arthropoda</taxon>
        <taxon>Hexapoda</taxon>
        <taxon>Insecta</taxon>
        <taxon>Pterygota</taxon>
        <taxon>Neoptera</taxon>
        <taxon>Endopterygota</taxon>
        <taxon>Diptera</taxon>
        <taxon>Nematocera</taxon>
        <taxon>Culicoidea</taxon>
        <taxon>Culicidae</taxon>
        <taxon>Culicinae</taxon>
        <taxon>Aedini</taxon>
        <taxon>Aedes</taxon>
        <taxon>Stegomyia</taxon>
    </lineage>
</organism>
<reference evidence="2" key="2">
    <citation type="submission" date="2022-10" db="UniProtKB">
        <authorList>
            <consortium name="EnsemblMetazoa"/>
        </authorList>
    </citation>
    <scope>IDENTIFICATION</scope>
    <source>
        <strain evidence="2">LVP_AGWG</strain>
    </source>
</reference>
<dbReference type="Gene3D" id="3.80.10.10">
    <property type="entry name" value="Ribonuclease Inhibitor"/>
    <property type="match status" value="1"/>
</dbReference>
<dbReference type="PANTHER" id="PTHR16134:SF119">
    <property type="entry name" value="AT02038P-RELATED"/>
    <property type="match status" value="1"/>
</dbReference>
<dbReference type="AlphaFoldDB" id="A0A903VJW0"/>
<sequence>MSLEVSKMYSETSIEDLPDEMLEQILLFLTLDDRRSALRVCRRWSTLKPFDWSSVQLVVDFARNTGQEACYHQTLLASTRQYKHLVFYFGYDSDKYDLLVDILQHFCRKLETLKLIPNNFVPVKLKLFAQITALCSNLRHLHIDACNFDFNRRDLEFSPMHKLEELYLENNLLSLIPNMRDITPNITRLHMQISFYSEESRLFLRHFSLQLVELGIWFLSEDYFLTVCEMQFPLLEKLNFYCVDLEIDPGGSFAEVELIDLFFHQLPLLKEVTLRCNLDDRVIRNLCRSCVKMQFLCVSMDYFLQDSFRAICELKHLKRLRIEEAAVNVPTDLYTPLKSLQKLSLYSTRIVHQEKFNSFVQGAFPNLAVMELLHLTSRTNEGRSFELHGNICSNIPSLQRLVLSEPTSNIKLGTFLEFCASHAPKELRFKCWSISGVFPEDESPRKIPVQKLILDSPLISPSVLQKLIGSMGELRWLELALADYCSPEVISSLREQFPRCYVVAKRKVPIEEPL</sequence>
<gene>
    <name evidence="2" type="primary">110674159</name>
</gene>
<accession>A0A903VJW0</accession>
<evidence type="ECO:0000259" key="1">
    <source>
        <dbReference type="PROSITE" id="PS50181"/>
    </source>
</evidence>
<protein>
    <recommendedName>
        <fullName evidence="1">F-box domain-containing protein</fullName>
    </recommendedName>
</protein>
<dbReference type="InterPro" id="IPR001810">
    <property type="entry name" value="F-box_dom"/>
</dbReference>
<dbReference type="PANTHER" id="PTHR16134">
    <property type="entry name" value="F-BOX/TPR REPEAT PROTEIN POF3"/>
    <property type="match status" value="1"/>
</dbReference>
<dbReference type="OrthoDB" id="7760717at2759"/>
<dbReference type="Proteomes" id="UP000008820">
    <property type="component" value="Chromosome 1"/>
</dbReference>
<evidence type="ECO:0000313" key="2">
    <source>
        <dbReference type="EnsemblMetazoa" id="AAEL023718-PA"/>
    </source>
</evidence>
<dbReference type="Gene3D" id="1.20.1280.50">
    <property type="match status" value="1"/>
</dbReference>
<name>A0A903VJW0_AEDAE</name>
<reference evidence="2 3" key="1">
    <citation type="submission" date="2017-06" db="EMBL/GenBank/DDBJ databases">
        <title>Aedes aegypti genome working group (AGWG) sequencing and assembly.</title>
        <authorList>
            <consortium name="Aedes aegypti Genome Working Group (AGWG)"/>
            <person name="Matthews B.J."/>
        </authorList>
    </citation>
    <scope>NUCLEOTIDE SEQUENCE [LARGE SCALE GENOMIC DNA]</scope>
    <source>
        <strain evidence="2 3">LVP_AGWG</strain>
    </source>
</reference>
<evidence type="ECO:0000313" key="3">
    <source>
        <dbReference type="Proteomes" id="UP000008820"/>
    </source>
</evidence>
<dbReference type="Pfam" id="PF12937">
    <property type="entry name" value="F-box-like"/>
    <property type="match status" value="1"/>
</dbReference>